<feature type="compositionally biased region" description="Basic and acidic residues" evidence="1">
    <location>
        <begin position="646"/>
        <end position="665"/>
    </location>
</feature>
<evidence type="ECO:0008006" key="4">
    <source>
        <dbReference type="Google" id="ProtNLM"/>
    </source>
</evidence>
<evidence type="ECO:0000256" key="1">
    <source>
        <dbReference type="SAM" id="MobiDB-lite"/>
    </source>
</evidence>
<keyword evidence="3" id="KW-1185">Reference proteome</keyword>
<feature type="region of interest" description="Disordered" evidence="1">
    <location>
        <begin position="1"/>
        <end position="34"/>
    </location>
</feature>
<evidence type="ECO:0000313" key="2">
    <source>
        <dbReference type="EMBL" id="GAB1314623.1"/>
    </source>
</evidence>
<feature type="region of interest" description="Disordered" evidence="1">
    <location>
        <begin position="477"/>
        <end position="665"/>
    </location>
</feature>
<feature type="compositionally biased region" description="Basic and acidic residues" evidence="1">
    <location>
        <begin position="25"/>
        <end position="34"/>
    </location>
</feature>
<comment type="caution">
    <text evidence="2">The sequence shown here is derived from an EMBL/GenBank/DDBJ whole genome shotgun (WGS) entry which is preliminary data.</text>
</comment>
<dbReference type="SUPFAM" id="SSF54001">
    <property type="entry name" value="Cysteine proteinases"/>
    <property type="match status" value="1"/>
</dbReference>
<evidence type="ECO:0000313" key="3">
    <source>
        <dbReference type="Proteomes" id="UP001628179"/>
    </source>
</evidence>
<accession>A0ABQ0GA22</accession>
<proteinExistence type="predicted"/>
<dbReference type="RefSeq" id="XP_070916354.1">
    <property type="nucleotide sequence ID" value="XM_071060253.1"/>
</dbReference>
<dbReference type="GeneID" id="98175576"/>
<feature type="region of interest" description="Disordered" evidence="1">
    <location>
        <begin position="335"/>
        <end position="392"/>
    </location>
</feature>
<organism evidence="2 3">
    <name type="scientific">Madurella fahalii</name>
    <dbReference type="NCBI Taxonomy" id="1157608"/>
    <lineage>
        <taxon>Eukaryota</taxon>
        <taxon>Fungi</taxon>
        <taxon>Dikarya</taxon>
        <taxon>Ascomycota</taxon>
        <taxon>Pezizomycotina</taxon>
        <taxon>Sordariomycetes</taxon>
        <taxon>Sordariomycetidae</taxon>
        <taxon>Sordariales</taxon>
        <taxon>Sordariales incertae sedis</taxon>
        <taxon>Madurella</taxon>
    </lineage>
</organism>
<reference evidence="2 3" key="1">
    <citation type="submission" date="2024-09" db="EMBL/GenBank/DDBJ databases">
        <title>Itraconazole resistance in Madurella fahalii resulting from another homologue of gene encoding cytochrome P450 14-alpha sterol demethylase (CYP51).</title>
        <authorList>
            <person name="Yoshioka I."/>
            <person name="Fahal A.H."/>
            <person name="Kaneko S."/>
            <person name="Yaguchi T."/>
        </authorList>
    </citation>
    <scope>NUCLEOTIDE SEQUENCE [LARGE SCALE GENOMIC DNA]</scope>
    <source>
        <strain evidence="2 3">IFM 68171</strain>
    </source>
</reference>
<dbReference type="InterPro" id="IPR038765">
    <property type="entry name" value="Papain-like_cys_pep_sf"/>
</dbReference>
<dbReference type="EMBL" id="BAAFSV010000002">
    <property type="protein sequence ID" value="GAB1314623.1"/>
    <property type="molecule type" value="Genomic_DNA"/>
</dbReference>
<sequence>MAKAYLDDFGGSPPPGPRARPRFPSHRDFPNPLRDNDLFDARSPAIDQKLNRVDDERFLRHTYSRALHPVLDEIPEDEELEGFDPKGTFAALEHCHNGLWRARRAEFLEASDVYHLANRLIAWIQDQPGARLGGCAEGKWWIAPDAYVLRAGRISSAGFGAYGGMENIPKLGDPMLAEIGIYGDRSEDKDLFERACFTIHFAHFVTTVVDHWGLLIRQRSTGNTWYIDSNPTSEVPRRSEKALKVFKGWLELSGIADPPEAVHSVVKSKIQIDGWSCGLHVIANAAAFIRFEVLGWERVPYWGRMNSRQMIKRLLKSLHNLMGLAIPADFSPSPAALQKKIRKPEPIPSPVKPSKLPKAGDQTHEEPGPDSSVPSKEPEATPEPSFGTRKAPKGRAIILAARAAEAAEAVVRQSRRGRLAAATPEVADPKTASVKKAITRSATAKCKASYSGTEHLGNGDIPFKKKRKTVSFSSNIVAPSAATKIPPNLKRSAASTDGASSKAKKQKKNDAAAKTQGTANSPPATARKPRKTPDIKRGIAAPSPSAIEEPETTITITTTRKNRKSSTKPTEKSSQNHPELGAPAPTTAKGRKREPASAATGAEEQHHGSRRPNQKAGDHQELEAAKGRQPPPSVLRESSRLKRQRKVDDGAEKEAVGGEGERGGE</sequence>
<feature type="compositionally biased region" description="Basic and acidic residues" evidence="1">
    <location>
        <begin position="616"/>
        <end position="626"/>
    </location>
</feature>
<name>A0ABQ0GA22_9PEZI</name>
<protein>
    <recommendedName>
        <fullName evidence="4">Ubiquitin-like protease family profile domain-containing protein</fullName>
    </recommendedName>
</protein>
<gene>
    <name evidence="2" type="ORF">MFIFM68171_04833</name>
</gene>
<dbReference type="Proteomes" id="UP001628179">
    <property type="component" value="Unassembled WGS sequence"/>
</dbReference>
<feature type="compositionally biased region" description="Low complexity" evidence="1">
    <location>
        <begin position="544"/>
        <end position="559"/>
    </location>
</feature>
<feature type="region of interest" description="Disordered" evidence="1">
    <location>
        <begin position="417"/>
        <end position="465"/>
    </location>
</feature>